<dbReference type="Proteomes" id="UP000314294">
    <property type="component" value="Unassembled WGS sequence"/>
</dbReference>
<accession>A0A4Z2HEF2</accession>
<organism evidence="1 2">
    <name type="scientific">Liparis tanakae</name>
    <name type="common">Tanaka's snailfish</name>
    <dbReference type="NCBI Taxonomy" id="230148"/>
    <lineage>
        <taxon>Eukaryota</taxon>
        <taxon>Metazoa</taxon>
        <taxon>Chordata</taxon>
        <taxon>Craniata</taxon>
        <taxon>Vertebrata</taxon>
        <taxon>Euteleostomi</taxon>
        <taxon>Actinopterygii</taxon>
        <taxon>Neopterygii</taxon>
        <taxon>Teleostei</taxon>
        <taxon>Neoteleostei</taxon>
        <taxon>Acanthomorphata</taxon>
        <taxon>Eupercaria</taxon>
        <taxon>Perciformes</taxon>
        <taxon>Cottioidei</taxon>
        <taxon>Cottales</taxon>
        <taxon>Liparidae</taxon>
        <taxon>Liparis</taxon>
    </lineage>
</organism>
<dbReference type="AlphaFoldDB" id="A0A4Z2HEF2"/>
<evidence type="ECO:0000313" key="1">
    <source>
        <dbReference type="EMBL" id="TNN63991.1"/>
    </source>
</evidence>
<evidence type="ECO:0000313" key="2">
    <source>
        <dbReference type="Proteomes" id="UP000314294"/>
    </source>
</evidence>
<proteinExistence type="predicted"/>
<comment type="caution">
    <text evidence="1">The sequence shown here is derived from an EMBL/GenBank/DDBJ whole genome shotgun (WGS) entry which is preliminary data.</text>
</comment>
<reference evidence="1 2" key="1">
    <citation type="submission" date="2019-03" db="EMBL/GenBank/DDBJ databases">
        <title>First draft genome of Liparis tanakae, snailfish: a comprehensive survey of snailfish specific genes.</title>
        <authorList>
            <person name="Kim W."/>
            <person name="Song I."/>
            <person name="Jeong J.-H."/>
            <person name="Kim D."/>
            <person name="Kim S."/>
            <person name="Ryu S."/>
            <person name="Song J.Y."/>
            <person name="Lee S.K."/>
        </authorList>
    </citation>
    <scope>NUCLEOTIDE SEQUENCE [LARGE SCALE GENOMIC DNA]</scope>
    <source>
        <tissue evidence="1">Muscle</tissue>
    </source>
</reference>
<gene>
    <name evidence="1" type="ORF">EYF80_025833</name>
</gene>
<sequence length="90" mass="10341">MNYTFYTLPFFTVTVFLFRPPPFPPPPPPPPLRHVQISGHRRSTLPICTARAGARVKYQTHTTTESAVVFEKKKKQNTRRYLEPAIKDTG</sequence>
<keyword evidence="2" id="KW-1185">Reference proteome</keyword>
<dbReference type="EMBL" id="SRLO01000261">
    <property type="protein sequence ID" value="TNN63991.1"/>
    <property type="molecule type" value="Genomic_DNA"/>
</dbReference>
<name>A0A4Z2HEF2_9TELE</name>
<protein>
    <submittedName>
        <fullName evidence="1">Uncharacterized protein</fullName>
    </submittedName>
</protein>